<name>A0ABU8D157_9GAMM</name>
<evidence type="ECO:0000256" key="2">
    <source>
        <dbReference type="ARBA" id="ARBA00009779"/>
    </source>
</evidence>
<feature type="transmembrane region" description="Helical" evidence="12">
    <location>
        <begin position="7"/>
        <end position="26"/>
    </location>
</feature>
<evidence type="ECO:0000256" key="4">
    <source>
        <dbReference type="ARBA" id="ARBA00022670"/>
    </source>
</evidence>
<feature type="active site" evidence="12">
    <location>
        <position position="145"/>
    </location>
</feature>
<protein>
    <recommendedName>
        <fullName evidence="12">Protease HtpX</fullName>
        <ecNumber evidence="12">3.4.24.-</ecNumber>
    </recommendedName>
    <alternativeName>
        <fullName evidence="12">Heat shock protein HtpX</fullName>
    </alternativeName>
</protein>
<feature type="binding site" evidence="12">
    <location>
        <position position="148"/>
    </location>
    <ligand>
        <name>Zn(2+)</name>
        <dbReference type="ChEBI" id="CHEBI:29105"/>
        <note>catalytic</note>
    </ligand>
</feature>
<dbReference type="EC" id="3.4.24.-" evidence="12"/>
<dbReference type="GO" id="GO:0008233">
    <property type="term" value="F:peptidase activity"/>
    <property type="evidence" value="ECO:0007669"/>
    <property type="project" value="UniProtKB-KW"/>
</dbReference>
<keyword evidence="8 12" id="KW-0862">Zinc</keyword>
<keyword evidence="5 12" id="KW-0812">Transmembrane</keyword>
<dbReference type="Gene3D" id="3.30.2010.10">
    <property type="entry name" value="Metalloproteases ('zincins'), catalytic domain"/>
    <property type="match status" value="1"/>
</dbReference>
<keyword evidence="15" id="KW-1185">Reference proteome</keyword>
<dbReference type="EMBL" id="JBANDL010000002">
    <property type="protein sequence ID" value="MEI2454721.1"/>
    <property type="molecule type" value="Genomic_DNA"/>
</dbReference>
<evidence type="ECO:0000313" key="15">
    <source>
        <dbReference type="Proteomes" id="UP001387215"/>
    </source>
</evidence>
<dbReference type="PANTHER" id="PTHR43221">
    <property type="entry name" value="PROTEASE HTPX"/>
    <property type="match status" value="1"/>
</dbReference>
<gene>
    <name evidence="12 14" type="primary">htpX</name>
    <name evidence="14" type="ORF">V2J18_08535</name>
</gene>
<feature type="transmembrane region" description="Helical" evidence="12">
    <location>
        <begin position="195"/>
        <end position="218"/>
    </location>
</feature>
<keyword evidence="10 12" id="KW-0482">Metalloprotease</keyword>
<evidence type="ECO:0000256" key="11">
    <source>
        <dbReference type="ARBA" id="ARBA00023136"/>
    </source>
</evidence>
<feature type="transmembrane region" description="Helical" evidence="12">
    <location>
        <begin position="38"/>
        <end position="58"/>
    </location>
</feature>
<keyword evidence="7 12" id="KW-0378">Hydrolase</keyword>
<dbReference type="NCBIfam" id="NF003965">
    <property type="entry name" value="PRK05457.1"/>
    <property type="match status" value="1"/>
</dbReference>
<dbReference type="HAMAP" id="MF_00188">
    <property type="entry name" value="Pept_M48_protease_HtpX"/>
    <property type="match status" value="1"/>
</dbReference>
<comment type="subcellular location">
    <subcellularLocation>
        <location evidence="1 12">Cell membrane</location>
        <topology evidence="1 12">Multi-pass membrane protein</topology>
    </subcellularLocation>
</comment>
<keyword evidence="6 12" id="KW-0479">Metal-binding</keyword>
<evidence type="ECO:0000256" key="1">
    <source>
        <dbReference type="ARBA" id="ARBA00004651"/>
    </source>
</evidence>
<dbReference type="InterPro" id="IPR022919">
    <property type="entry name" value="Pept_M48_protease_HtpX"/>
</dbReference>
<dbReference type="InterPro" id="IPR001915">
    <property type="entry name" value="Peptidase_M48"/>
</dbReference>
<feature type="binding site" evidence="12">
    <location>
        <position position="144"/>
    </location>
    <ligand>
        <name>Zn(2+)</name>
        <dbReference type="ChEBI" id="CHEBI:29105"/>
        <note>catalytic</note>
    </ligand>
</feature>
<dbReference type="RefSeq" id="WP_064746850.1">
    <property type="nucleotide sequence ID" value="NZ_JBANDL010000002.1"/>
</dbReference>
<keyword evidence="12" id="KW-0346">Stress response</keyword>
<keyword evidence="3 12" id="KW-1003">Cell membrane</keyword>
<evidence type="ECO:0000256" key="10">
    <source>
        <dbReference type="ARBA" id="ARBA00023049"/>
    </source>
</evidence>
<feature type="transmembrane region" description="Helical" evidence="12">
    <location>
        <begin position="154"/>
        <end position="175"/>
    </location>
</feature>
<accession>A0ABU8D157</accession>
<evidence type="ECO:0000256" key="3">
    <source>
        <dbReference type="ARBA" id="ARBA00022475"/>
    </source>
</evidence>
<dbReference type="InterPro" id="IPR050083">
    <property type="entry name" value="HtpX_protease"/>
</dbReference>
<dbReference type="CDD" id="cd07335">
    <property type="entry name" value="M48B_HtpX_like"/>
    <property type="match status" value="1"/>
</dbReference>
<sequence length="304" mass="32587">MFKRIALFLATNLAVLILLGVVMSVLQNVFGIRLGNNGAILVMAAVFGFGGSLISLLMSKWIAKRTTGAYVIEQPRNAEERWLVETVRRQAEAAGIGMPEVAIYQAPEINAFATGANRNDALVAVSTGLLGAMTKDEAEAVLAHEVSHVANGDMVTMALIQGVLNTFVLFAARIVGGWIDAMLNGGRESRGPGVFYFVVVMVLDVVFGILASMIAMAFSRYREFRADAGGARLAGREKMIAALKRLSLTYGESTLPNQVQAFGISGAVGHGLSKLLRSHPPLEERIQALIDAPQERSSGRTVVR</sequence>
<feature type="domain" description="Peptidase M48" evidence="13">
    <location>
        <begin position="78"/>
        <end position="289"/>
    </location>
</feature>
<evidence type="ECO:0000256" key="5">
    <source>
        <dbReference type="ARBA" id="ARBA00022692"/>
    </source>
</evidence>
<dbReference type="Pfam" id="PF01435">
    <property type="entry name" value="Peptidase_M48"/>
    <property type="match status" value="1"/>
</dbReference>
<evidence type="ECO:0000256" key="7">
    <source>
        <dbReference type="ARBA" id="ARBA00022801"/>
    </source>
</evidence>
<dbReference type="PANTHER" id="PTHR43221:SF1">
    <property type="entry name" value="PROTEASE HTPX"/>
    <property type="match status" value="1"/>
</dbReference>
<reference evidence="14 15" key="1">
    <citation type="submission" date="2024-02" db="EMBL/GenBank/DDBJ databases">
        <title>Lysobacter Genome Sequencing and Mining.</title>
        <authorList>
            <person name="Bierman J."/>
            <person name="Walker M.C."/>
        </authorList>
    </citation>
    <scope>NUCLEOTIDE SEQUENCE [LARGE SCALE GENOMIC DNA]</scope>
    <source>
        <strain evidence="14 15">PB6250</strain>
    </source>
</reference>
<evidence type="ECO:0000259" key="13">
    <source>
        <dbReference type="Pfam" id="PF01435"/>
    </source>
</evidence>
<proteinExistence type="inferred from homology"/>
<feature type="binding site" evidence="12">
    <location>
        <position position="223"/>
    </location>
    <ligand>
        <name>Zn(2+)</name>
        <dbReference type="ChEBI" id="CHEBI:29105"/>
        <note>catalytic</note>
    </ligand>
</feature>
<dbReference type="GO" id="GO:0006508">
    <property type="term" value="P:proteolysis"/>
    <property type="evidence" value="ECO:0007669"/>
    <property type="project" value="UniProtKB-KW"/>
</dbReference>
<evidence type="ECO:0000313" key="14">
    <source>
        <dbReference type="EMBL" id="MEI2454721.1"/>
    </source>
</evidence>
<comment type="similarity">
    <text evidence="2 12">Belongs to the peptidase M48B family.</text>
</comment>
<keyword evidence="4 12" id="KW-0645">Protease</keyword>
<evidence type="ECO:0000256" key="8">
    <source>
        <dbReference type="ARBA" id="ARBA00022833"/>
    </source>
</evidence>
<keyword evidence="9 12" id="KW-1133">Transmembrane helix</keyword>
<evidence type="ECO:0000256" key="12">
    <source>
        <dbReference type="HAMAP-Rule" id="MF_00188"/>
    </source>
</evidence>
<dbReference type="Proteomes" id="UP001387215">
    <property type="component" value="Unassembled WGS sequence"/>
</dbReference>
<evidence type="ECO:0000256" key="9">
    <source>
        <dbReference type="ARBA" id="ARBA00022989"/>
    </source>
</evidence>
<organism evidence="14 15">
    <name type="scientific">Lysobacter firmicutimachus</name>
    <dbReference type="NCBI Taxonomy" id="1792846"/>
    <lineage>
        <taxon>Bacteria</taxon>
        <taxon>Pseudomonadati</taxon>
        <taxon>Pseudomonadota</taxon>
        <taxon>Gammaproteobacteria</taxon>
        <taxon>Lysobacterales</taxon>
        <taxon>Lysobacteraceae</taxon>
        <taxon>Lysobacter</taxon>
    </lineage>
</organism>
<evidence type="ECO:0000256" key="6">
    <source>
        <dbReference type="ARBA" id="ARBA00022723"/>
    </source>
</evidence>
<comment type="caution">
    <text evidence="14">The sequence shown here is derived from an EMBL/GenBank/DDBJ whole genome shotgun (WGS) entry which is preliminary data.</text>
</comment>
<comment type="cofactor">
    <cofactor evidence="12">
        <name>Zn(2+)</name>
        <dbReference type="ChEBI" id="CHEBI:29105"/>
    </cofactor>
    <text evidence="12">Binds 1 zinc ion per subunit.</text>
</comment>
<keyword evidence="11 12" id="KW-0472">Membrane</keyword>